<protein>
    <submittedName>
        <fullName evidence="2">FtsX-like permease family protein</fullName>
    </submittedName>
</protein>
<feature type="transmembrane region" description="Helical" evidence="1">
    <location>
        <begin position="55"/>
        <end position="81"/>
    </location>
</feature>
<accession>A0A6P1EAG8</accession>
<feature type="transmembrane region" description="Helical" evidence="1">
    <location>
        <begin position="20"/>
        <end position="43"/>
    </location>
</feature>
<dbReference type="GeneID" id="69059390"/>
<keyword evidence="1" id="KW-1133">Transmembrane helix</keyword>
<feature type="transmembrane region" description="Helical" evidence="1">
    <location>
        <begin position="88"/>
        <end position="105"/>
    </location>
</feature>
<dbReference type="AlphaFoldDB" id="A0A6P1EAG8"/>
<organism evidence="2 3">
    <name type="scientific">Lentilactobacillus hilgardii</name>
    <name type="common">Lactobacillus hilgardii</name>
    <dbReference type="NCBI Taxonomy" id="1588"/>
    <lineage>
        <taxon>Bacteria</taxon>
        <taxon>Bacillati</taxon>
        <taxon>Bacillota</taxon>
        <taxon>Bacilli</taxon>
        <taxon>Lactobacillales</taxon>
        <taxon>Lactobacillaceae</taxon>
        <taxon>Lentilactobacillus</taxon>
    </lineage>
</organism>
<feature type="transmembrane region" description="Helical" evidence="1">
    <location>
        <begin position="380"/>
        <end position="408"/>
    </location>
</feature>
<feature type="transmembrane region" description="Helical" evidence="1">
    <location>
        <begin position="234"/>
        <end position="257"/>
    </location>
</feature>
<sequence length="459" mass="50189">MIKVIVAQFKNSYKQWGGVLALLSISAVMIGFCFNGSVSVFSLSKQTFLNAHNPLPIFILPLVFGGITLIIISSGVIKLAIVSLQKEYVLWSLLGTSPLQLTLLIGGQLFLIGSVSGIIGYILSLPLGNFLYSILQKIVGKSWLPSIPMNPSLIAIFITILLTAMLAFVCGFIHANSIFKEVGILRGKEKHSHDIGFIVKVLIIVGCLFLLFKNYTALSFASKGIQAIIAKGQVLHAASFYVANLLSIALLLMILFGLTAKEILPFLIHALFITPFGHKVTGPKIAGRMLIYQKHYLGSLIVPFIITSILLTDTLFMTLGIPGNNGAQNSSGTLVTFIVYVAAPLIIVLANIFSMMLMVTNKEQQINHQLRILGTNTTQLVATVFYKAFICGIVTVIWGALFNSILYLALYKISLLVRSPAKLNIWSILYFPVASSILSFSFILMIGCYSITKSHHLRE</sequence>
<proteinExistence type="predicted"/>
<evidence type="ECO:0000256" key="1">
    <source>
        <dbReference type="SAM" id="Phobius"/>
    </source>
</evidence>
<dbReference type="RefSeq" id="WP_003550580.1">
    <property type="nucleotide sequence ID" value="NZ_CABKOL010000106.1"/>
</dbReference>
<name>A0A6P1EAG8_LENHI</name>
<feature type="transmembrane region" description="Helical" evidence="1">
    <location>
        <begin position="111"/>
        <end position="132"/>
    </location>
</feature>
<feature type="transmembrane region" description="Helical" evidence="1">
    <location>
        <begin position="334"/>
        <end position="359"/>
    </location>
</feature>
<feature type="transmembrane region" description="Helical" evidence="1">
    <location>
        <begin position="153"/>
        <end position="175"/>
    </location>
</feature>
<feature type="transmembrane region" description="Helical" evidence="1">
    <location>
        <begin position="263"/>
        <end position="280"/>
    </location>
</feature>
<gene>
    <name evidence="2" type="ORF">GQR93_13490</name>
</gene>
<dbReference type="Proteomes" id="UP000465035">
    <property type="component" value="Chromosome"/>
</dbReference>
<feature type="transmembrane region" description="Helical" evidence="1">
    <location>
        <begin position="428"/>
        <end position="451"/>
    </location>
</feature>
<feature type="transmembrane region" description="Helical" evidence="1">
    <location>
        <begin position="195"/>
        <end position="213"/>
    </location>
</feature>
<reference evidence="2 3" key="1">
    <citation type="submission" date="2019-12" db="EMBL/GenBank/DDBJ databases">
        <title>Lactobacillus hilgardii FLUB.</title>
        <authorList>
            <person name="Gustaw K."/>
        </authorList>
    </citation>
    <scope>NUCLEOTIDE SEQUENCE [LARGE SCALE GENOMIC DNA]</scope>
    <source>
        <strain evidence="2 3">FLUB</strain>
    </source>
</reference>
<evidence type="ECO:0000313" key="3">
    <source>
        <dbReference type="Proteomes" id="UP000465035"/>
    </source>
</evidence>
<keyword evidence="1" id="KW-0812">Transmembrane</keyword>
<dbReference type="EMBL" id="CP047121">
    <property type="protein sequence ID" value="QHB53130.1"/>
    <property type="molecule type" value="Genomic_DNA"/>
</dbReference>
<feature type="transmembrane region" description="Helical" evidence="1">
    <location>
        <begin position="300"/>
        <end position="322"/>
    </location>
</feature>
<keyword evidence="1" id="KW-0472">Membrane</keyword>
<evidence type="ECO:0000313" key="2">
    <source>
        <dbReference type="EMBL" id="QHB53130.1"/>
    </source>
</evidence>